<comment type="similarity">
    <text evidence="2">Belongs to the RIX1/PELP1 family.</text>
</comment>
<evidence type="ECO:0000313" key="5">
    <source>
        <dbReference type="EMBL" id="KAK9891253.1"/>
    </source>
</evidence>
<comment type="caution">
    <text evidence="5">The sequence shown here is derived from an EMBL/GenBank/DDBJ whole genome shotgun (WGS) entry which is preliminary data.</text>
</comment>
<keyword evidence="3" id="KW-0539">Nucleus</keyword>
<dbReference type="Pfam" id="PF08167">
    <property type="entry name" value="RIX1"/>
    <property type="match status" value="1"/>
</dbReference>
<dbReference type="InterPro" id="IPR012583">
    <property type="entry name" value="RIX1_N"/>
</dbReference>
<dbReference type="GO" id="GO:0005634">
    <property type="term" value="C:nucleus"/>
    <property type="evidence" value="ECO:0007669"/>
    <property type="project" value="UniProtKB-SubCell"/>
</dbReference>
<protein>
    <recommendedName>
        <fullName evidence="4">Pre-rRNA-processing protein RIX1 N-terminal domain-containing protein</fullName>
    </recommendedName>
</protein>
<keyword evidence="6" id="KW-1185">Reference proteome</keyword>
<reference evidence="5 6" key="1">
    <citation type="submission" date="2023-03" db="EMBL/GenBank/DDBJ databases">
        <title>Genome insight into feeding habits of ladybird beetles.</title>
        <authorList>
            <person name="Li H.-S."/>
            <person name="Huang Y.-H."/>
            <person name="Pang H."/>
        </authorList>
    </citation>
    <scope>NUCLEOTIDE SEQUENCE [LARGE SCALE GENOMIC DNA]</scope>
    <source>
        <strain evidence="5">SYSU_2023b</strain>
        <tissue evidence="5">Whole body</tissue>
    </source>
</reference>
<dbReference type="GO" id="GO:0006364">
    <property type="term" value="P:rRNA processing"/>
    <property type="evidence" value="ECO:0007669"/>
    <property type="project" value="TreeGrafter"/>
</dbReference>
<evidence type="ECO:0000259" key="4">
    <source>
        <dbReference type="Pfam" id="PF08167"/>
    </source>
</evidence>
<dbReference type="SUPFAM" id="SSF48371">
    <property type="entry name" value="ARM repeat"/>
    <property type="match status" value="1"/>
</dbReference>
<dbReference type="EMBL" id="JARQZJ010000127">
    <property type="protein sequence ID" value="KAK9891253.1"/>
    <property type="molecule type" value="Genomic_DNA"/>
</dbReference>
<dbReference type="AlphaFoldDB" id="A0AAW1VCN6"/>
<evidence type="ECO:0000256" key="1">
    <source>
        <dbReference type="ARBA" id="ARBA00004123"/>
    </source>
</evidence>
<gene>
    <name evidence="5" type="ORF">WA026_013564</name>
</gene>
<dbReference type="PANTHER" id="PTHR34105">
    <property type="entry name" value="PROLINE-, GLUTAMIC ACID- AND LEUCINE-RICH PROTEIN 1"/>
    <property type="match status" value="1"/>
</dbReference>
<feature type="domain" description="Pre-rRNA-processing protein RIX1 N-terminal" evidence="4">
    <location>
        <begin position="48"/>
        <end position="188"/>
    </location>
</feature>
<sequence length="734" mass="84154">MTFFYIILGIPYRIIMMPNNFLDKYLAIPCGNKFSSSLLMTMDDNSKKSMISEINKLLSKPSSRIEGIQMLNECLCQFSPQMICEYGPGWIMYCLNHHEKDHNNELYLITLSNIITFSQNYPDFNKKFVSDFLTPTLDMALKASEDINVKEASLRCLASCLNTFAGSCNVFKARIEHYSLDCLDTSSEKVNLTAGNVFFHSQFIGNAGNDGYNFVNNITLSIRRLCVTCHRLFESILEDKQIEYENYESNDIDALNIKSAPIHYNDQLRLHHRIQCLKNSLNWIVILLRRSSAKIIYIQEILSVIQRGVSTHSCLEQDSFESESAHFAFHFITIHTEILKLLGVFIRLMGERLFPFYHLISKVILDSVTRSHSCSCYFNNKLFHEYLYDVLTVWLKLGGNQLDQNMQDKLVNFFLKKVFLNANRVSLQLDTSHMQKSSKKHLGQTPKTVKKVSENSVSVYSKTYEATVYISALNTLRILFKHTYLSLSDSNLHNLYSFLLKSILSVQNGQATFPFNEEKCQLILYKILYTIFEQNSLKLLPPLQIVVNILRTGSKHESEIITTTCLKGLKKLEKICQPVCKALYILDNEKFWSKSQPLQTCITPVVNIDCEVSETPKNSSMKMLDDKVASEVNNHDVNILCNKVIVPATQEVDEDESVSDQIAELQETSMEVLEENDESSCINLATSSSEDDIKFNDGNNDERLENSSLTKKRKLEQDDDNSLLKYFNDVCEDD</sequence>
<dbReference type="InterPro" id="IPR016024">
    <property type="entry name" value="ARM-type_fold"/>
</dbReference>
<dbReference type="Proteomes" id="UP001431783">
    <property type="component" value="Unassembled WGS sequence"/>
</dbReference>
<organism evidence="5 6">
    <name type="scientific">Henosepilachna vigintioctopunctata</name>
    <dbReference type="NCBI Taxonomy" id="420089"/>
    <lineage>
        <taxon>Eukaryota</taxon>
        <taxon>Metazoa</taxon>
        <taxon>Ecdysozoa</taxon>
        <taxon>Arthropoda</taxon>
        <taxon>Hexapoda</taxon>
        <taxon>Insecta</taxon>
        <taxon>Pterygota</taxon>
        <taxon>Neoptera</taxon>
        <taxon>Endopterygota</taxon>
        <taxon>Coleoptera</taxon>
        <taxon>Polyphaga</taxon>
        <taxon>Cucujiformia</taxon>
        <taxon>Coccinelloidea</taxon>
        <taxon>Coccinellidae</taxon>
        <taxon>Epilachninae</taxon>
        <taxon>Epilachnini</taxon>
        <taxon>Henosepilachna</taxon>
    </lineage>
</organism>
<comment type="subcellular location">
    <subcellularLocation>
        <location evidence="1">Nucleus</location>
    </subcellularLocation>
</comment>
<evidence type="ECO:0000313" key="6">
    <source>
        <dbReference type="Proteomes" id="UP001431783"/>
    </source>
</evidence>
<name>A0AAW1VCN6_9CUCU</name>
<accession>A0AAW1VCN6</accession>
<evidence type="ECO:0000256" key="2">
    <source>
        <dbReference type="ARBA" id="ARBA00010511"/>
    </source>
</evidence>
<proteinExistence type="inferred from homology"/>
<dbReference type="PANTHER" id="PTHR34105:SF1">
    <property type="entry name" value="PROLINE-, GLUTAMIC ACID- AND LEUCINE-RICH PROTEIN 1"/>
    <property type="match status" value="1"/>
</dbReference>
<evidence type="ECO:0000256" key="3">
    <source>
        <dbReference type="ARBA" id="ARBA00023242"/>
    </source>
</evidence>